<accession>A0A1W6MP96</accession>
<keyword evidence="3" id="KW-0812">Transmembrane</keyword>
<sequence length="864" mass="98053">MTNQLTKSFIATIILLTGFFTSAQIVTDAPIGEESVQYRIGEVKVTGSQSYNENTVRAFTGLRPGMEIYVPGEKLSKVVKKMWDLKLFSDIRIYATSIEGDPTDEFIDTINLEIYIVEVPNVRNVEITGLRKGKAKDLREELKLQKGTKATENLITNTRTFIENKYRKKGFLNADALVRIREVQDSASENEVDMKIDVDRGKKPKISYIDFEGNELIPDKKLRKAMKNTKKRNILRIFKRSKYVEEDFQEDLESVVNRYKEKGFRDARVISDTLIKESDDRVGIKIQVEEGRKYYFGDIKFVGNNVYSDEFLQRKLGIEKGDVYNGVAFDERISNPADPDSDDISNLYQNTGYLFSSVNAVETKVENDTIDFEIRIVEGKEAYFNNISVTGNTRTNDNVIYRVIRTTPGEKYSRQKIINSIRELGALGLFNAEKINPQLKNVNQQEGTVDVEYELEEAGASQIELQGGYGGGGFVGTLGLRFNNFSIRNLFNGKAYKPVPMGDGQTLAIRAQASTIFRTYSLNFTEPWLGGKKPVSFNVSLSHSEQYRVNPQNFREVDRDQRFLITGGTIGLAKRLEWPDNYFQFSQALSVQHYNLKNYRTGLFNFPNGFSNNIAYTVGLTRDNVGVNPIFPTYGSRFSVTAKMTLPYSLWNGVDYAGLNADNPDLPDEYRTNGLADLAKIDQERFRFLEYYKIKFQGQWYTQLYDKLILQTNTEFGFLGAYNSDRGLVPFERFFVGGDGLGAFSLDGRDIIRMRGYENSSLTTSADGDTVYNKFSLELRYPITLEQAASIYVLTFAEAAGSYERFRTYNPFDVQRSAGAGLRIFMPAFGLLGIDFGYGFDSAPNNPTPDPSGWQVHFIIGQQF</sequence>
<evidence type="ECO:0000256" key="5">
    <source>
        <dbReference type="ARBA" id="ARBA00022737"/>
    </source>
</evidence>
<keyword evidence="11" id="KW-1185">Reference proteome</keyword>
<evidence type="ECO:0000256" key="7">
    <source>
        <dbReference type="ARBA" id="ARBA00023237"/>
    </source>
</evidence>
<protein>
    <submittedName>
        <fullName evidence="10">Outer membrane protein assembly factor BamA</fullName>
    </submittedName>
</protein>
<evidence type="ECO:0000259" key="9">
    <source>
        <dbReference type="PROSITE" id="PS51779"/>
    </source>
</evidence>
<dbReference type="Pfam" id="PF07244">
    <property type="entry name" value="POTRA"/>
    <property type="match status" value="4"/>
</dbReference>
<feature type="domain" description="POTRA" evidence="9">
    <location>
        <begin position="204"/>
        <end position="291"/>
    </location>
</feature>
<evidence type="ECO:0000313" key="10">
    <source>
        <dbReference type="EMBL" id="ARN79430.1"/>
    </source>
</evidence>
<dbReference type="InterPro" id="IPR010827">
    <property type="entry name" value="BamA/TamA_POTRA"/>
</dbReference>
<dbReference type="Pfam" id="PF01103">
    <property type="entry name" value="Omp85"/>
    <property type="match status" value="1"/>
</dbReference>
<dbReference type="InterPro" id="IPR000184">
    <property type="entry name" value="Bac_surfAg_D15"/>
</dbReference>
<dbReference type="AlphaFoldDB" id="A0A1W6MP96"/>
<dbReference type="InterPro" id="IPR034746">
    <property type="entry name" value="POTRA"/>
</dbReference>
<dbReference type="GO" id="GO:0071709">
    <property type="term" value="P:membrane assembly"/>
    <property type="evidence" value="ECO:0007669"/>
    <property type="project" value="InterPro"/>
</dbReference>
<evidence type="ECO:0000256" key="4">
    <source>
        <dbReference type="ARBA" id="ARBA00022729"/>
    </source>
</evidence>
<dbReference type="PIRSF" id="PIRSF006076">
    <property type="entry name" value="OM_assembly_OMP85"/>
    <property type="match status" value="1"/>
</dbReference>
<feature type="domain" description="POTRA" evidence="9">
    <location>
        <begin position="294"/>
        <end position="379"/>
    </location>
</feature>
<dbReference type="PANTHER" id="PTHR12815:SF47">
    <property type="entry name" value="TRANSLOCATION AND ASSEMBLY MODULE SUBUNIT TAMA"/>
    <property type="match status" value="1"/>
</dbReference>
<evidence type="ECO:0000256" key="6">
    <source>
        <dbReference type="ARBA" id="ARBA00023136"/>
    </source>
</evidence>
<evidence type="ECO:0000256" key="2">
    <source>
        <dbReference type="ARBA" id="ARBA00022452"/>
    </source>
</evidence>
<dbReference type="OrthoDB" id="9802086at2"/>
<dbReference type="PANTHER" id="PTHR12815">
    <property type="entry name" value="SORTING AND ASSEMBLY MACHINERY SAMM50 PROTEIN FAMILY MEMBER"/>
    <property type="match status" value="1"/>
</dbReference>
<keyword evidence="7" id="KW-0998">Cell outer membrane</keyword>
<dbReference type="InterPro" id="IPR023707">
    <property type="entry name" value="OM_assembly_BamA"/>
</dbReference>
<keyword evidence="4 8" id="KW-0732">Signal</keyword>
<evidence type="ECO:0000313" key="11">
    <source>
        <dbReference type="Proteomes" id="UP000193431"/>
    </source>
</evidence>
<evidence type="ECO:0000256" key="1">
    <source>
        <dbReference type="ARBA" id="ARBA00004370"/>
    </source>
</evidence>
<keyword evidence="2" id="KW-1134">Transmembrane beta strand</keyword>
<dbReference type="Proteomes" id="UP000193431">
    <property type="component" value="Chromosome"/>
</dbReference>
<dbReference type="Gene3D" id="2.40.160.50">
    <property type="entry name" value="membrane protein fhac: a member of the omp85/tpsb transporter family"/>
    <property type="match status" value="1"/>
</dbReference>
<feature type="domain" description="POTRA" evidence="9">
    <location>
        <begin position="382"/>
        <end position="458"/>
    </location>
</feature>
<name>A0A1W6MP96_9FLAO</name>
<evidence type="ECO:0000256" key="8">
    <source>
        <dbReference type="SAM" id="SignalP"/>
    </source>
</evidence>
<keyword evidence="6" id="KW-0472">Membrane</keyword>
<comment type="subcellular location">
    <subcellularLocation>
        <location evidence="1">Membrane</location>
    </subcellularLocation>
</comment>
<gene>
    <name evidence="10" type="ORF">BST97_09265</name>
</gene>
<dbReference type="Gene3D" id="3.10.20.310">
    <property type="entry name" value="membrane protein fhac"/>
    <property type="match status" value="5"/>
</dbReference>
<feature type="chain" id="PRO_5012800350" evidence="8">
    <location>
        <begin position="24"/>
        <end position="864"/>
    </location>
</feature>
<dbReference type="STRING" id="331648.BST97_09265"/>
<feature type="signal peptide" evidence="8">
    <location>
        <begin position="1"/>
        <end position="23"/>
    </location>
</feature>
<proteinExistence type="predicted"/>
<dbReference type="GO" id="GO:0019867">
    <property type="term" value="C:outer membrane"/>
    <property type="evidence" value="ECO:0007669"/>
    <property type="project" value="InterPro"/>
</dbReference>
<reference evidence="10 11" key="1">
    <citation type="submission" date="2016-11" db="EMBL/GenBank/DDBJ databases">
        <title>Trade-off between light-utilization and light-protection in marine flavobacteria.</title>
        <authorList>
            <person name="Kumagai Y."/>
        </authorList>
    </citation>
    <scope>NUCLEOTIDE SEQUENCE [LARGE SCALE GENOMIC DNA]</scope>
    <source>
        <strain evidence="10 11">JCM 13191</strain>
    </source>
</reference>
<dbReference type="EMBL" id="CP019344">
    <property type="protein sequence ID" value="ARN79430.1"/>
    <property type="molecule type" value="Genomic_DNA"/>
</dbReference>
<dbReference type="InterPro" id="IPR039910">
    <property type="entry name" value="D15-like"/>
</dbReference>
<dbReference type="RefSeq" id="WP_157111577.1">
    <property type="nucleotide sequence ID" value="NZ_CP019344.1"/>
</dbReference>
<evidence type="ECO:0000256" key="3">
    <source>
        <dbReference type="ARBA" id="ARBA00022692"/>
    </source>
</evidence>
<dbReference type="PROSITE" id="PS51779">
    <property type="entry name" value="POTRA"/>
    <property type="match status" value="3"/>
</dbReference>
<keyword evidence="5" id="KW-0677">Repeat</keyword>
<organism evidence="10 11">
    <name type="scientific">Nonlabens spongiae</name>
    <dbReference type="NCBI Taxonomy" id="331648"/>
    <lineage>
        <taxon>Bacteria</taxon>
        <taxon>Pseudomonadati</taxon>
        <taxon>Bacteroidota</taxon>
        <taxon>Flavobacteriia</taxon>
        <taxon>Flavobacteriales</taxon>
        <taxon>Flavobacteriaceae</taxon>
        <taxon>Nonlabens</taxon>
    </lineage>
</organism>